<dbReference type="NCBIfam" id="NF033788">
    <property type="entry name" value="HTH_metalloreg"/>
    <property type="match status" value="1"/>
</dbReference>
<dbReference type="Pfam" id="PF01022">
    <property type="entry name" value="HTH_5"/>
    <property type="match status" value="1"/>
</dbReference>
<dbReference type="InterPro" id="IPR051011">
    <property type="entry name" value="Metal_resp_trans_reg"/>
</dbReference>
<dbReference type="PROSITE" id="PS50987">
    <property type="entry name" value="HTH_ARSR_2"/>
    <property type="match status" value="1"/>
</dbReference>
<dbReference type="PRINTS" id="PR00778">
    <property type="entry name" value="HTHARSR"/>
</dbReference>
<accession>A0A6A0B2U4</accession>
<evidence type="ECO:0000259" key="4">
    <source>
        <dbReference type="PROSITE" id="PS50987"/>
    </source>
</evidence>
<dbReference type="AlphaFoldDB" id="A0A6A0B2U4"/>
<evidence type="ECO:0000256" key="2">
    <source>
        <dbReference type="ARBA" id="ARBA00023125"/>
    </source>
</evidence>
<dbReference type="InterPro" id="IPR036388">
    <property type="entry name" value="WH-like_DNA-bd_sf"/>
</dbReference>
<evidence type="ECO:0000256" key="1">
    <source>
        <dbReference type="ARBA" id="ARBA00023015"/>
    </source>
</evidence>
<protein>
    <submittedName>
        <fullName evidence="5">Transcriptional regulator</fullName>
    </submittedName>
</protein>
<keyword evidence="3" id="KW-0804">Transcription</keyword>
<evidence type="ECO:0000256" key="3">
    <source>
        <dbReference type="ARBA" id="ARBA00023163"/>
    </source>
</evidence>
<dbReference type="InterPro" id="IPR036390">
    <property type="entry name" value="WH_DNA-bd_sf"/>
</dbReference>
<dbReference type="GO" id="GO:0003700">
    <property type="term" value="F:DNA-binding transcription factor activity"/>
    <property type="evidence" value="ECO:0007669"/>
    <property type="project" value="InterPro"/>
</dbReference>
<dbReference type="GO" id="GO:0003677">
    <property type="term" value="F:DNA binding"/>
    <property type="evidence" value="ECO:0007669"/>
    <property type="project" value="UniProtKB-KW"/>
</dbReference>
<sequence>MTKPSYNERYLVQEIVHIHKILANPSRLRILLLLADAPYNVSEISLKLGLEQSATSHQLSILRTHQLVKQDRSGRSIIYKIGDKHILQLLALSVSHAQELEGTQLHDTKS</sequence>
<evidence type="ECO:0000313" key="6">
    <source>
        <dbReference type="Proteomes" id="UP000475928"/>
    </source>
</evidence>
<dbReference type="Proteomes" id="UP000475928">
    <property type="component" value="Unassembled WGS sequence"/>
</dbReference>
<dbReference type="EMBL" id="BLLH01000001">
    <property type="protein sequence ID" value="GFH39630.1"/>
    <property type="molecule type" value="Genomic_DNA"/>
</dbReference>
<reference evidence="5 6" key="1">
    <citation type="submission" date="2020-02" db="EMBL/GenBank/DDBJ databases">
        <title>Draft genome sequence of Lactococcus sp. Hs20B0-1.</title>
        <authorList>
            <person name="Noda S."/>
            <person name="Yuki M."/>
            <person name="Ohkuma M."/>
        </authorList>
    </citation>
    <scope>NUCLEOTIDE SEQUENCE [LARGE SCALE GENOMIC DNA]</scope>
    <source>
        <strain evidence="5 6">Hs20B0-1</strain>
    </source>
</reference>
<keyword evidence="1" id="KW-0805">Transcription regulation</keyword>
<evidence type="ECO:0000313" key="5">
    <source>
        <dbReference type="EMBL" id="GFH39630.1"/>
    </source>
</evidence>
<organism evidence="5 6">
    <name type="scientific">Pseudolactococcus insecticola</name>
    <dbReference type="NCBI Taxonomy" id="2709158"/>
    <lineage>
        <taxon>Bacteria</taxon>
        <taxon>Bacillati</taxon>
        <taxon>Bacillota</taxon>
        <taxon>Bacilli</taxon>
        <taxon>Lactobacillales</taxon>
        <taxon>Streptococcaceae</taxon>
        <taxon>Pseudolactococcus</taxon>
    </lineage>
</organism>
<dbReference type="Gene3D" id="1.10.10.10">
    <property type="entry name" value="Winged helix-like DNA-binding domain superfamily/Winged helix DNA-binding domain"/>
    <property type="match status" value="1"/>
</dbReference>
<name>A0A6A0B2U4_9LACT</name>
<dbReference type="InterPro" id="IPR011991">
    <property type="entry name" value="ArsR-like_HTH"/>
</dbReference>
<feature type="domain" description="HTH arsR-type" evidence="4">
    <location>
        <begin position="7"/>
        <end position="101"/>
    </location>
</feature>
<dbReference type="PANTHER" id="PTHR43132">
    <property type="entry name" value="ARSENICAL RESISTANCE OPERON REPRESSOR ARSR-RELATED"/>
    <property type="match status" value="1"/>
</dbReference>
<dbReference type="RefSeq" id="WP_172354433.1">
    <property type="nucleotide sequence ID" value="NZ_BLLH01000001.1"/>
</dbReference>
<dbReference type="InterPro" id="IPR001845">
    <property type="entry name" value="HTH_ArsR_DNA-bd_dom"/>
</dbReference>
<proteinExistence type="predicted"/>
<dbReference type="PANTHER" id="PTHR43132:SF6">
    <property type="entry name" value="HTH-TYPE TRANSCRIPTIONAL REPRESSOR CZRA"/>
    <property type="match status" value="1"/>
</dbReference>
<dbReference type="SUPFAM" id="SSF46785">
    <property type="entry name" value="Winged helix' DNA-binding domain"/>
    <property type="match status" value="1"/>
</dbReference>
<dbReference type="CDD" id="cd00090">
    <property type="entry name" value="HTH_ARSR"/>
    <property type="match status" value="1"/>
</dbReference>
<keyword evidence="2" id="KW-0238">DNA-binding</keyword>
<dbReference type="SMART" id="SM00418">
    <property type="entry name" value="HTH_ARSR"/>
    <property type="match status" value="1"/>
</dbReference>
<comment type="caution">
    <text evidence="5">The sequence shown here is derived from an EMBL/GenBank/DDBJ whole genome shotgun (WGS) entry which is preliminary data.</text>
</comment>
<keyword evidence="6" id="KW-1185">Reference proteome</keyword>
<gene>
    <name evidence="5" type="ORF">Hs20B_00280</name>
</gene>